<feature type="transmembrane region" description="Helical" evidence="2">
    <location>
        <begin position="200"/>
        <end position="219"/>
    </location>
</feature>
<proteinExistence type="predicted"/>
<evidence type="ECO:0000256" key="2">
    <source>
        <dbReference type="SAM" id="Phobius"/>
    </source>
</evidence>
<feature type="compositionally biased region" description="Basic and acidic residues" evidence="1">
    <location>
        <begin position="130"/>
        <end position="139"/>
    </location>
</feature>
<name>A0A7G3B774_LUTLO</name>
<accession>A0A7G3B774</accession>
<feature type="compositionally biased region" description="Acidic residues" evidence="1">
    <location>
        <begin position="140"/>
        <end position="150"/>
    </location>
</feature>
<keyword evidence="2" id="KW-0812">Transmembrane</keyword>
<keyword evidence="2" id="KW-0472">Membrane</keyword>
<evidence type="ECO:0000256" key="3">
    <source>
        <dbReference type="SAM" id="SignalP"/>
    </source>
</evidence>
<keyword evidence="3" id="KW-0732">Signal</keyword>
<dbReference type="RefSeq" id="XP_055678490.1">
    <property type="nucleotide sequence ID" value="XM_055822515.1"/>
</dbReference>
<evidence type="ECO:0000256" key="1">
    <source>
        <dbReference type="SAM" id="MobiDB-lite"/>
    </source>
</evidence>
<keyword evidence="2" id="KW-1133">Transmembrane helix</keyword>
<dbReference type="EMBL" id="GITU01011941">
    <property type="protein sequence ID" value="MBC1180644.1"/>
    <property type="molecule type" value="Transcribed_RNA"/>
</dbReference>
<sequence length="220" mass="24284">MKQFTVVLLIFAACSLTSARRCYICGNGSEEPFRSGGRGRGARETEARIKSSISCTEFERSSSMDQFVMECPADFVGCITQIDGNEIVRTCDSLPLNDCQTANGVKYCYCNTDLCNGKLVTPPTRNVNENQHKNLHSRDEDDITDDEDFMEASGMGGNDPSSRNSGRNIHDSYDDSWSTSNNPLTTRHPNPKASRGAHTIAKLPILLLLPLLPLLFVLIQ</sequence>
<organism evidence="4">
    <name type="scientific">Lutzomyia longipalpis</name>
    <name type="common">Sand fly</name>
    <dbReference type="NCBI Taxonomy" id="7200"/>
    <lineage>
        <taxon>Eukaryota</taxon>
        <taxon>Metazoa</taxon>
        <taxon>Ecdysozoa</taxon>
        <taxon>Arthropoda</taxon>
        <taxon>Hexapoda</taxon>
        <taxon>Insecta</taxon>
        <taxon>Pterygota</taxon>
        <taxon>Neoptera</taxon>
        <taxon>Endopterygota</taxon>
        <taxon>Diptera</taxon>
        <taxon>Nematocera</taxon>
        <taxon>Psychodoidea</taxon>
        <taxon>Psychodidae</taxon>
        <taxon>Lutzomyia</taxon>
        <taxon>Lutzomyia</taxon>
    </lineage>
</organism>
<dbReference type="VEuPathDB" id="VectorBase:LLONM1_008952"/>
<reference evidence="4" key="1">
    <citation type="journal article" date="2020" name="BMC">
        <title>Leishmania infection induces a limited differential gene expression in the sand fly midgut.</title>
        <authorList>
            <person name="Coutinho-Abreu I.V."/>
            <person name="Serafim T.D."/>
            <person name="Meneses C."/>
            <person name="Kamhawi S."/>
            <person name="Oliveira F."/>
            <person name="Valenzuela J.G."/>
        </authorList>
    </citation>
    <scope>NUCLEOTIDE SEQUENCE</scope>
    <source>
        <strain evidence="4">Jacobina</strain>
        <tissue evidence="4">Midgut</tissue>
    </source>
</reference>
<feature type="signal peptide" evidence="3">
    <location>
        <begin position="1"/>
        <end position="19"/>
    </location>
</feature>
<dbReference type="AlphaFoldDB" id="A0A7G3B774"/>
<evidence type="ECO:0000313" key="4">
    <source>
        <dbReference type="EMBL" id="MBC1180644.1"/>
    </source>
</evidence>
<feature type="region of interest" description="Disordered" evidence="1">
    <location>
        <begin position="122"/>
        <end position="195"/>
    </location>
</feature>
<dbReference type="KEGG" id="lll:129787160"/>
<feature type="chain" id="PRO_5028812625" evidence="3">
    <location>
        <begin position="20"/>
        <end position="220"/>
    </location>
</feature>
<feature type="compositionally biased region" description="Polar residues" evidence="1">
    <location>
        <begin position="175"/>
        <end position="188"/>
    </location>
</feature>
<dbReference type="OrthoDB" id="6781779at2759"/>
<dbReference type="GeneID" id="129787160"/>
<protein>
    <submittedName>
        <fullName evidence="4">Uncharacterized protein</fullName>
    </submittedName>
</protein>